<dbReference type="PANTHER" id="PTHR30346:SF30">
    <property type="entry name" value="SMALL NEUTRAL PROTEASE REGULATORY PROTEIN"/>
    <property type="match status" value="1"/>
</dbReference>
<evidence type="ECO:0000256" key="4">
    <source>
        <dbReference type="ARBA" id="ARBA00023163"/>
    </source>
</evidence>
<organism evidence="6 7">
    <name type="scientific">Usitatibacter palustris</name>
    <dbReference type="NCBI Taxonomy" id="2732487"/>
    <lineage>
        <taxon>Bacteria</taxon>
        <taxon>Pseudomonadati</taxon>
        <taxon>Pseudomonadota</taxon>
        <taxon>Betaproteobacteria</taxon>
        <taxon>Nitrosomonadales</taxon>
        <taxon>Usitatibacteraceae</taxon>
        <taxon>Usitatibacter</taxon>
    </lineage>
</organism>
<dbReference type="InterPro" id="IPR036388">
    <property type="entry name" value="WH-like_DNA-bd_sf"/>
</dbReference>
<dbReference type="EMBL" id="CP053073">
    <property type="protein sequence ID" value="QJR15921.1"/>
    <property type="molecule type" value="Genomic_DNA"/>
</dbReference>
<dbReference type="KEGG" id="upl:DSM104440_02748"/>
<dbReference type="AlphaFoldDB" id="A0A6M4H8M4"/>
<dbReference type="PROSITE" id="PS50931">
    <property type="entry name" value="HTH_LYSR"/>
    <property type="match status" value="1"/>
</dbReference>
<keyword evidence="4" id="KW-0804">Transcription</keyword>
<dbReference type="Gene3D" id="1.10.10.10">
    <property type="entry name" value="Winged helix-like DNA-binding domain superfamily/Winged helix DNA-binding domain"/>
    <property type="match status" value="1"/>
</dbReference>
<evidence type="ECO:0000256" key="1">
    <source>
        <dbReference type="ARBA" id="ARBA00009437"/>
    </source>
</evidence>
<accession>A0A6M4H8M4</accession>
<dbReference type="SUPFAM" id="SSF53850">
    <property type="entry name" value="Periplasmic binding protein-like II"/>
    <property type="match status" value="1"/>
</dbReference>
<gene>
    <name evidence="6" type="primary">catM</name>
    <name evidence="6" type="ORF">DSM104440_02748</name>
</gene>
<reference evidence="6 7" key="1">
    <citation type="submission" date="2020-04" db="EMBL/GenBank/DDBJ databases">
        <title>Usitatibacter rugosus gen. nov., sp. nov. and Usitatibacter palustris sp. nov., novel members of Usitatibacteraceae fam. nov. within the order Nitrosomonadales isolated from soil.</title>
        <authorList>
            <person name="Huber K.J."/>
            <person name="Neumann-Schaal M."/>
            <person name="Geppert A."/>
            <person name="Luckner M."/>
            <person name="Wanner G."/>
            <person name="Overmann J."/>
        </authorList>
    </citation>
    <scope>NUCLEOTIDE SEQUENCE [LARGE SCALE GENOMIC DNA]</scope>
    <source>
        <strain evidence="6 7">Swamp67</strain>
    </source>
</reference>
<evidence type="ECO:0000256" key="2">
    <source>
        <dbReference type="ARBA" id="ARBA00023015"/>
    </source>
</evidence>
<dbReference type="Pfam" id="PF00126">
    <property type="entry name" value="HTH_1"/>
    <property type="match status" value="1"/>
</dbReference>
<evidence type="ECO:0000259" key="5">
    <source>
        <dbReference type="PROSITE" id="PS50931"/>
    </source>
</evidence>
<keyword evidence="7" id="KW-1185">Reference proteome</keyword>
<dbReference type="PRINTS" id="PR00039">
    <property type="entry name" value="HTHLYSR"/>
</dbReference>
<sequence length="302" mass="32221">MELRHLRYFTTIAAEGNLTRAAERLGIQQPPLSQQLAALERELGVQLFHRRPRGVEVTHAGAAFLEDSLALLERVDSAAARARRVDKGVAGSLRLGLTTSAATHPATPDTIAAFRSRYPEVHLTFVEGNAASLSDAVINRQAQAALVRAPVVQAAELRVIQIDQEPLVAAIASTHSLARRPKGKALRSISISELAKEPLILVRRPGAQGMYGTLLDAFRKAGLVPRIAAEVGNMLTNLTLVAAGVGATVVPASMSGVLADRIAYLPIRSAKRMVAPLTLLTHADETDPAVANFITLARKVRG</sequence>
<dbReference type="SUPFAM" id="SSF46785">
    <property type="entry name" value="Winged helix' DNA-binding domain"/>
    <property type="match status" value="1"/>
</dbReference>
<dbReference type="FunFam" id="1.10.10.10:FF:000001">
    <property type="entry name" value="LysR family transcriptional regulator"/>
    <property type="match status" value="1"/>
</dbReference>
<dbReference type="InterPro" id="IPR000847">
    <property type="entry name" value="LysR_HTH_N"/>
</dbReference>
<dbReference type="InterPro" id="IPR036390">
    <property type="entry name" value="WH_DNA-bd_sf"/>
</dbReference>
<dbReference type="PANTHER" id="PTHR30346">
    <property type="entry name" value="TRANSCRIPTIONAL DUAL REGULATOR HCAR-RELATED"/>
    <property type="match status" value="1"/>
</dbReference>
<feature type="domain" description="HTH lysR-type" evidence="5">
    <location>
        <begin position="1"/>
        <end position="58"/>
    </location>
</feature>
<evidence type="ECO:0000256" key="3">
    <source>
        <dbReference type="ARBA" id="ARBA00023125"/>
    </source>
</evidence>
<proteinExistence type="inferred from homology"/>
<dbReference type="FunCoup" id="A0A6M4H8M4">
    <property type="interactions" value="84"/>
</dbReference>
<keyword evidence="2" id="KW-0805">Transcription regulation</keyword>
<evidence type="ECO:0000313" key="6">
    <source>
        <dbReference type="EMBL" id="QJR15921.1"/>
    </source>
</evidence>
<comment type="similarity">
    <text evidence="1">Belongs to the LysR transcriptional regulatory family.</text>
</comment>
<dbReference type="GO" id="GO:0003677">
    <property type="term" value="F:DNA binding"/>
    <property type="evidence" value="ECO:0007669"/>
    <property type="project" value="UniProtKB-KW"/>
</dbReference>
<name>A0A6M4H8M4_9PROT</name>
<dbReference type="Proteomes" id="UP000503096">
    <property type="component" value="Chromosome"/>
</dbReference>
<dbReference type="Gene3D" id="3.40.190.10">
    <property type="entry name" value="Periplasmic binding protein-like II"/>
    <property type="match status" value="2"/>
</dbReference>
<evidence type="ECO:0000313" key="7">
    <source>
        <dbReference type="Proteomes" id="UP000503096"/>
    </source>
</evidence>
<protein>
    <submittedName>
        <fullName evidence="6">HTH-type transcriptional regulator CatM</fullName>
    </submittedName>
</protein>
<dbReference type="Pfam" id="PF03466">
    <property type="entry name" value="LysR_substrate"/>
    <property type="match status" value="1"/>
</dbReference>
<dbReference type="InParanoid" id="A0A6M4H8M4"/>
<dbReference type="GO" id="GO:0032993">
    <property type="term" value="C:protein-DNA complex"/>
    <property type="evidence" value="ECO:0007669"/>
    <property type="project" value="TreeGrafter"/>
</dbReference>
<dbReference type="InterPro" id="IPR005119">
    <property type="entry name" value="LysR_subst-bd"/>
</dbReference>
<keyword evidence="3" id="KW-0238">DNA-binding</keyword>
<dbReference type="GO" id="GO:0003700">
    <property type="term" value="F:DNA-binding transcription factor activity"/>
    <property type="evidence" value="ECO:0007669"/>
    <property type="project" value="InterPro"/>
</dbReference>
<dbReference type="RefSeq" id="WP_171163622.1">
    <property type="nucleotide sequence ID" value="NZ_CP053073.1"/>
</dbReference>